<evidence type="ECO:0000313" key="3">
    <source>
        <dbReference type="EMBL" id="EMS45195.1"/>
    </source>
</evidence>
<dbReference type="GO" id="GO:0005634">
    <property type="term" value="C:nucleus"/>
    <property type="evidence" value="ECO:0007669"/>
    <property type="project" value="TreeGrafter"/>
</dbReference>
<dbReference type="GO" id="GO:0008408">
    <property type="term" value="F:3'-5' exonuclease activity"/>
    <property type="evidence" value="ECO:0007669"/>
    <property type="project" value="InterPro"/>
</dbReference>
<protein>
    <submittedName>
        <fullName evidence="3">Werner Syndrome-like exonuclease</fullName>
    </submittedName>
</protein>
<dbReference type="SUPFAM" id="SSF53098">
    <property type="entry name" value="Ribonuclease H-like"/>
    <property type="match status" value="1"/>
</dbReference>
<organism evidence="3">
    <name type="scientific">Triticum urartu</name>
    <name type="common">Red wild einkorn</name>
    <name type="synonym">Crithodium urartu</name>
    <dbReference type="NCBI Taxonomy" id="4572"/>
    <lineage>
        <taxon>Eukaryota</taxon>
        <taxon>Viridiplantae</taxon>
        <taxon>Streptophyta</taxon>
        <taxon>Embryophyta</taxon>
        <taxon>Tracheophyta</taxon>
        <taxon>Spermatophyta</taxon>
        <taxon>Magnoliopsida</taxon>
        <taxon>Liliopsida</taxon>
        <taxon>Poales</taxon>
        <taxon>Poaceae</taxon>
        <taxon>BOP clade</taxon>
        <taxon>Pooideae</taxon>
        <taxon>Triticodae</taxon>
        <taxon>Triticeae</taxon>
        <taxon>Triticinae</taxon>
        <taxon>Triticum</taxon>
    </lineage>
</organism>
<dbReference type="AlphaFoldDB" id="M7YYQ4"/>
<dbReference type="FunFam" id="3.30.420.10:FF:000054">
    <property type="entry name" value="Werner Syndrome-like exonuclease"/>
    <property type="match status" value="1"/>
</dbReference>
<proteinExistence type="predicted"/>
<dbReference type="OMA" id="WIANIRH"/>
<dbReference type="PANTHER" id="PTHR13620">
    <property type="entry name" value="3-5 EXONUCLEASE"/>
    <property type="match status" value="1"/>
</dbReference>
<reference evidence="3" key="1">
    <citation type="journal article" date="2013" name="Nature">
        <title>Draft genome of the wheat A-genome progenitor Triticum urartu.</title>
        <authorList>
            <person name="Ling H.Q."/>
            <person name="Zhao S."/>
            <person name="Liu D."/>
            <person name="Wang J."/>
            <person name="Sun H."/>
            <person name="Zhang C."/>
            <person name="Fan H."/>
            <person name="Li D."/>
            <person name="Dong L."/>
            <person name="Tao Y."/>
            <person name="Gao C."/>
            <person name="Wu H."/>
            <person name="Li Y."/>
            <person name="Cui Y."/>
            <person name="Guo X."/>
            <person name="Zheng S."/>
            <person name="Wang B."/>
            <person name="Yu K."/>
            <person name="Liang Q."/>
            <person name="Yang W."/>
            <person name="Lou X."/>
            <person name="Chen J."/>
            <person name="Feng M."/>
            <person name="Jian J."/>
            <person name="Zhang X."/>
            <person name="Luo G."/>
            <person name="Jiang Y."/>
            <person name="Liu J."/>
            <person name="Wang Z."/>
            <person name="Sha Y."/>
            <person name="Zhang B."/>
            <person name="Wu H."/>
            <person name="Tang D."/>
            <person name="Shen Q."/>
            <person name="Xue P."/>
            <person name="Zou S."/>
            <person name="Wang X."/>
            <person name="Liu X."/>
            <person name="Wang F."/>
            <person name="Yang Y."/>
            <person name="An X."/>
            <person name="Dong Z."/>
            <person name="Zhang K."/>
            <person name="Zhang X."/>
            <person name="Luo M.C."/>
            <person name="Dvorak J."/>
            <person name="Tong Y."/>
            <person name="Wang J."/>
            <person name="Yang H."/>
            <person name="Li Z."/>
            <person name="Wang D."/>
            <person name="Zhang A."/>
            <person name="Wang J."/>
        </authorList>
    </citation>
    <scope>NUCLEOTIDE SEQUENCE</scope>
</reference>
<dbReference type="InterPro" id="IPR002562">
    <property type="entry name" value="3'-5'_exonuclease_dom"/>
</dbReference>
<dbReference type="PANTHER" id="PTHR13620:SF83">
    <property type="entry name" value="OS01G0660800 PROTEIN"/>
    <property type="match status" value="1"/>
</dbReference>
<dbReference type="CDD" id="cd06141">
    <property type="entry name" value="WRN_exo"/>
    <property type="match status" value="1"/>
</dbReference>
<keyword evidence="3" id="KW-0269">Exonuclease</keyword>
<gene>
    <name evidence="3" type="ORF">TRIUR3_30496</name>
</gene>
<dbReference type="InterPro" id="IPR012337">
    <property type="entry name" value="RNaseH-like_sf"/>
</dbReference>
<dbReference type="GO" id="GO:0005737">
    <property type="term" value="C:cytoplasm"/>
    <property type="evidence" value="ECO:0007669"/>
    <property type="project" value="TreeGrafter"/>
</dbReference>
<dbReference type="STRING" id="4572.M7YYQ4"/>
<name>M7YYQ4_TRIUA</name>
<accession>M7YYQ4</accession>
<dbReference type="SMART" id="SM00474">
    <property type="entry name" value="35EXOc"/>
    <property type="match status" value="1"/>
</dbReference>
<evidence type="ECO:0000256" key="2">
    <source>
        <dbReference type="ARBA" id="ARBA00022801"/>
    </source>
</evidence>
<evidence type="ECO:0000256" key="1">
    <source>
        <dbReference type="ARBA" id="ARBA00022722"/>
    </source>
</evidence>
<dbReference type="Pfam" id="PF01612">
    <property type="entry name" value="DNA_pol_A_exo1"/>
    <property type="match status" value="1"/>
</dbReference>
<dbReference type="InterPro" id="IPR051132">
    <property type="entry name" value="3-5_Exonuclease_domain"/>
</dbReference>
<dbReference type="GO" id="GO:0006139">
    <property type="term" value="P:nucleobase-containing compound metabolic process"/>
    <property type="evidence" value="ECO:0007669"/>
    <property type="project" value="InterPro"/>
</dbReference>
<sequence>MADAAPTTSCPAKPGGAVRRLLAPARLARRSSGALLPAHQLSMWHGVNPTDTKTADTRTRSADWRPAIRLYQRCAPDALSSRCTPFPTVNPVYPCRKKGEHFTLVVCAPEIGSSSSRTRRSSMGDTYVTDVAFGEEVITTTLTSSGAAVEGWVEEVYSMYAGCPNQILVGLDVEWRPSYSRVQNPAALLQLCIDQRCLIFQLLHADYIPDALSGFLMDNQFWFVGVGVAADANRLAQDYDLQVLNLQDLRGVAAEEMGIPELRQAGLKDLAREVLGVTIEKPRRITMGPWDACCLSDEQIHYACTDAYVSSQIGLELFTGNY</sequence>
<dbReference type="Gene3D" id="3.30.420.10">
    <property type="entry name" value="Ribonuclease H-like superfamily/Ribonuclease H"/>
    <property type="match status" value="1"/>
</dbReference>
<keyword evidence="1" id="KW-0540">Nuclease</keyword>
<dbReference type="InterPro" id="IPR036397">
    <property type="entry name" value="RNaseH_sf"/>
</dbReference>
<dbReference type="EMBL" id="KD289853">
    <property type="protein sequence ID" value="EMS45195.1"/>
    <property type="molecule type" value="Genomic_DNA"/>
</dbReference>
<dbReference type="eggNOG" id="KOG4373">
    <property type="taxonomic scope" value="Eukaryota"/>
</dbReference>
<dbReference type="GO" id="GO:0003676">
    <property type="term" value="F:nucleic acid binding"/>
    <property type="evidence" value="ECO:0007669"/>
    <property type="project" value="InterPro"/>
</dbReference>
<keyword evidence="2" id="KW-0378">Hydrolase</keyword>